<gene>
    <name evidence="2" type="ORF">GALL_392130</name>
</gene>
<dbReference type="GO" id="GO:0015421">
    <property type="term" value="F:ABC-type oligopeptide transporter activity"/>
    <property type="evidence" value="ECO:0007669"/>
    <property type="project" value="TreeGrafter"/>
</dbReference>
<reference evidence="2" key="1">
    <citation type="submission" date="2016-10" db="EMBL/GenBank/DDBJ databases">
        <title>Sequence of Gallionella enrichment culture.</title>
        <authorList>
            <person name="Poehlein A."/>
            <person name="Muehling M."/>
            <person name="Daniel R."/>
        </authorList>
    </citation>
    <scope>NUCLEOTIDE SEQUENCE</scope>
</reference>
<evidence type="ECO:0000313" key="2">
    <source>
        <dbReference type="EMBL" id="OIQ79058.1"/>
    </source>
</evidence>
<dbReference type="Gene3D" id="3.40.50.300">
    <property type="entry name" value="P-loop containing nucleotide triphosphate hydrolases"/>
    <property type="match status" value="1"/>
</dbReference>
<accession>A0A1J5Q793</accession>
<sequence>MAYAIAGLLPYRGHLAINEIEASQIEPSSLTQNVLYGLQESHLFATSIRENLRIANQNASDQDLMRALAVVELADFVTSLPDGLDTHVGQFGYNFSGGEGQRLGLARNLLSNAPVVILDEPTEHLDQAQATRIEGSLVKHFHDRVLIVISHRSWLHADQRIALAAGEWDQV</sequence>
<dbReference type="PANTHER" id="PTHR43394:SF1">
    <property type="entry name" value="ATP-BINDING CASSETTE SUB-FAMILY B MEMBER 10, MITOCHONDRIAL"/>
    <property type="match status" value="1"/>
</dbReference>
<keyword evidence="2" id="KW-0547">Nucleotide-binding</keyword>
<proteinExistence type="predicted"/>
<comment type="caution">
    <text evidence="2">The sequence shown here is derived from an EMBL/GenBank/DDBJ whole genome shotgun (WGS) entry which is preliminary data.</text>
</comment>
<dbReference type="InterPro" id="IPR027417">
    <property type="entry name" value="P-loop_NTPase"/>
</dbReference>
<dbReference type="InterPro" id="IPR039421">
    <property type="entry name" value="Type_1_exporter"/>
</dbReference>
<dbReference type="GO" id="GO:0016887">
    <property type="term" value="F:ATP hydrolysis activity"/>
    <property type="evidence" value="ECO:0007669"/>
    <property type="project" value="InterPro"/>
</dbReference>
<dbReference type="InterPro" id="IPR003439">
    <property type="entry name" value="ABC_transporter-like_ATP-bd"/>
</dbReference>
<protein>
    <submittedName>
        <fullName evidence="2">Putative ABC transporter ATP-binding protein</fullName>
    </submittedName>
</protein>
<feature type="domain" description="ABC transporter" evidence="1">
    <location>
        <begin position="4"/>
        <end position="122"/>
    </location>
</feature>
<dbReference type="EMBL" id="MLJW01001282">
    <property type="protein sequence ID" value="OIQ79058.1"/>
    <property type="molecule type" value="Genomic_DNA"/>
</dbReference>
<dbReference type="AlphaFoldDB" id="A0A1J5Q793"/>
<evidence type="ECO:0000259" key="1">
    <source>
        <dbReference type="Pfam" id="PF00005"/>
    </source>
</evidence>
<dbReference type="GO" id="GO:0005524">
    <property type="term" value="F:ATP binding"/>
    <property type="evidence" value="ECO:0007669"/>
    <property type="project" value="UniProtKB-KW"/>
</dbReference>
<keyword evidence="2" id="KW-0067">ATP-binding</keyword>
<dbReference type="SUPFAM" id="SSF52540">
    <property type="entry name" value="P-loop containing nucleoside triphosphate hydrolases"/>
    <property type="match status" value="1"/>
</dbReference>
<organism evidence="2">
    <name type="scientific">mine drainage metagenome</name>
    <dbReference type="NCBI Taxonomy" id="410659"/>
    <lineage>
        <taxon>unclassified sequences</taxon>
        <taxon>metagenomes</taxon>
        <taxon>ecological metagenomes</taxon>
    </lineage>
</organism>
<dbReference type="Pfam" id="PF00005">
    <property type="entry name" value="ABC_tran"/>
    <property type="match status" value="1"/>
</dbReference>
<dbReference type="PANTHER" id="PTHR43394">
    <property type="entry name" value="ATP-DEPENDENT PERMEASE MDL1, MITOCHONDRIAL"/>
    <property type="match status" value="1"/>
</dbReference>
<name>A0A1J5Q793_9ZZZZ</name>